<proteinExistence type="predicted"/>
<dbReference type="Proteomes" id="UP000217289">
    <property type="component" value="Chromosome"/>
</dbReference>
<keyword evidence="2" id="KW-1185">Reference proteome</keyword>
<dbReference type="EMBL" id="CP022163">
    <property type="protein sequence ID" value="ATB33638.1"/>
    <property type="molecule type" value="Genomic_DNA"/>
</dbReference>
<dbReference type="KEGG" id="mbd:MEBOL_007136"/>
<dbReference type="AlphaFoldDB" id="A0A250IQS8"/>
<protein>
    <recommendedName>
        <fullName evidence="3">Fibrinogen C-terminal domain-containing protein</fullName>
    </recommendedName>
</protein>
<evidence type="ECO:0008006" key="3">
    <source>
        <dbReference type="Google" id="ProtNLM"/>
    </source>
</evidence>
<reference evidence="1 2" key="1">
    <citation type="submission" date="2017-06" db="EMBL/GenBank/DDBJ databases">
        <authorList>
            <person name="Kim H.J."/>
            <person name="Triplett B.A."/>
        </authorList>
    </citation>
    <scope>NUCLEOTIDE SEQUENCE [LARGE SCALE GENOMIC DNA]</scope>
    <source>
        <strain evidence="1 2">DSM 14713</strain>
    </source>
</reference>
<sequence length="186" mass="20731">METNGGGWTLVYNSVLGVNTTEFWNIAHWDRFGRRGQPRIESLFYDGSIYPHGRSYMDIIEDLMGKSVVVLVAEASGIDPYSMRFISPRFISGNPGIYSAQFAAGWSAPDFDGDLWSEQNCALNYGNVTQHYGICWNYNLGMDADAPIYDGGMGPHLYSGTATSVGLHSDGSAYTRVRRISRFVKW</sequence>
<evidence type="ECO:0000313" key="2">
    <source>
        <dbReference type="Proteomes" id="UP000217289"/>
    </source>
</evidence>
<name>A0A250IQS8_9BACT</name>
<accession>A0A250IQS8</accession>
<gene>
    <name evidence="1" type="ORF">MEBOL_007136</name>
</gene>
<organism evidence="1 2">
    <name type="scientific">Melittangium boletus DSM 14713</name>
    <dbReference type="NCBI Taxonomy" id="1294270"/>
    <lineage>
        <taxon>Bacteria</taxon>
        <taxon>Pseudomonadati</taxon>
        <taxon>Myxococcota</taxon>
        <taxon>Myxococcia</taxon>
        <taxon>Myxococcales</taxon>
        <taxon>Cystobacterineae</taxon>
        <taxon>Archangiaceae</taxon>
        <taxon>Melittangium</taxon>
    </lineage>
</organism>
<evidence type="ECO:0000313" key="1">
    <source>
        <dbReference type="EMBL" id="ATB33638.1"/>
    </source>
</evidence>